<proteinExistence type="predicted"/>
<evidence type="ECO:0000313" key="1">
    <source>
        <dbReference type="EMBL" id="MDO7843560.1"/>
    </source>
</evidence>
<dbReference type="RefSeq" id="WP_304562014.1">
    <property type="nucleotide sequence ID" value="NZ_JAUQSZ010000010.1"/>
</dbReference>
<comment type="caution">
    <text evidence="1">The sequence shown here is derived from an EMBL/GenBank/DDBJ whole genome shotgun (WGS) entry which is preliminary data.</text>
</comment>
<name>A0ABT9A2U9_9SPHN</name>
<protein>
    <submittedName>
        <fullName evidence="1">Uncharacterized protein</fullName>
    </submittedName>
</protein>
<accession>A0ABT9A2U9</accession>
<evidence type="ECO:0000313" key="2">
    <source>
        <dbReference type="Proteomes" id="UP001176468"/>
    </source>
</evidence>
<keyword evidence="2" id="KW-1185">Reference proteome</keyword>
<organism evidence="1 2">
    <name type="scientific">Sphingomonas immobilis</name>
    <dbReference type="NCBI Taxonomy" id="3063997"/>
    <lineage>
        <taxon>Bacteria</taxon>
        <taxon>Pseudomonadati</taxon>
        <taxon>Pseudomonadota</taxon>
        <taxon>Alphaproteobacteria</taxon>
        <taxon>Sphingomonadales</taxon>
        <taxon>Sphingomonadaceae</taxon>
        <taxon>Sphingomonas</taxon>
    </lineage>
</organism>
<dbReference type="EMBL" id="JAUQSZ010000010">
    <property type="protein sequence ID" value="MDO7843560.1"/>
    <property type="molecule type" value="Genomic_DNA"/>
</dbReference>
<dbReference type="Proteomes" id="UP001176468">
    <property type="component" value="Unassembled WGS sequence"/>
</dbReference>
<sequence>MDAIERINWLAHRWPIKKRTFPYGRWTFHIGEIDGDRVFQTDSAEEYDRLMQQQRPICLARFIAGQKRLHPAVVLVVADTYRLGRIPPELWCGYDAVHLIDLPPVTLISAKARAIFPDWPQAMIRVVRQDGLGALNLSAAPDARGPRLRAVA</sequence>
<reference evidence="1" key="1">
    <citation type="submission" date="2023-07" db="EMBL/GenBank/DDBJ databases">
        <authorList>
            <person name="Kim M.K."/>
        </authorList>
    </citation>
    <scope>NUCLEOTIDE SEQUENCE</scope>
    <source>
        <strain evidence="1">CA1-15</strain>
    </source>
</reference>
<gene>
    <name evidence="1" type="ORF">Q5H94_14600</name>
</gene>